<evidence type="ECO:0000259" key="3">
    <source>
        <dbReference type="PROSITE" id="PS50110"/>
    </source>
</evidence>
<dbReference type="Gene3D" id="3.40.50.2300">
    <property type="match status" value="1"/>
</dbReference>
<dbReference type="SUPFAM" id="SSF52172">
    <property type="entry name" value="CheY-like"/>
    <property type="match status" value="1"/>
</dbReference>
<dbReference type="SMART" id="SM00448">
    <property type="entry name" value="REC"/>
    <property type="match status" value="1"/>
</dbReference>
<dbReference type="InterPro" id="IPR050595">
    <property type="entry name" value="Bact_response_regulator"/>
</dbReference>
<reference evidence="5" key="1">
    <citation type="submission" date="2016-10" db="EMBL/GenBank/DDBJ databases">
        <authorList>
            <person name="Varghese N."/>
            <person name="Submissions S."/>
        </authorList>
    </citation>
    <scope>NUCLEOTIDE SEQUENCE [LARGE SCALE GENOMIC DNA]</scope>
    <source>
        <strain evidence="5">DSM 46136</strain>
    </source>
</reference>
<dbReference type="PROSITE" id="PS50110">
    <property type="entry name" value="RESPONSE_REGULATORY"/>
    <property type="match status" value="1"/>
</dbReference>
<keyword evidence="5" id="KW-1185">Reference proteome</keyword>
<dbReference type="PANTHER" id="PTHR44591:SF18">
    <property type="entry name" value="REGULATORY PROTEIN"/>
    <property type="match status" value="1"/>
</dbReference>
<feature type="domain" description="Response regulatory" evidence="3">
    <location>
        <begin position="16"/>
        <end position="131"/>
    </location>
</feature>
<gene>
    <name evidence="4" type="ORF">SAMN05660657_03711</name>
</gene>
<dbReference type="PANTHER" id="PTHR44591">
    <property type="entry name" value="STRESS RESPONSE REGULATOR PROTEIN 1"/>
    <property type="match status" value="1"/>
</dbReference>
<organism evidence="4 5">
    <name type="scientific">Geodermatophilus amargosae</name>
    <dbReference type="NCBI Taxonomy" id="1296565"/>
    <lineage>
        <taxon>Bacteria</taxon>
        <taxon>Bacillati</taxon>
        <taxon>Actinomycetota</taxon>
        <taxon>Actinomycetes</taxon>
        <taxon>Geodermatophilales</taxon>
        <taxon>Geodermatophilaceae</taxon>
        <taxon>Geodermatophilus</taxon>
    </lineage>
</organism>
<evidence type="ECO:0000256" key="2">
    <source>
        <dbReference type="PROSITE-ProRule" id="PRU00169"/>
    </source>
</evidence>
<feature type="modified residue" description="4-aspartylphosphate" evidence="2">
    <location>
        <position position="66"/>
    </location>
</feature>
<dbReference type="AlphaFoldDB" id="A0A1I7BNK3"/>
<dbReference type="Pfam" id="PF00072">
    <property type="entry name" value="Response_reg"/>
    <property type="match status" value="1"/>
</dbReference>
<dbReference type="InterPro" id="IPR011006">
    <property type="entry name" value="CheY-like_superfamily"/>
</dbReference>
<dbReference type="InterPro" id="IPR001789">
    <property type="entry name" value="Sig_transdc_resp-reg_receiver"/>
</dbReference>
<evidence type="ECO:0000313" key="5">
    <source>
        <dbReference type="Proteomes" id="UP000199546"/>
    </source>
</evidence>
<proteinExistence type="predicted"/>
<sequence length="139" mass="14209">MVGAVRRCQARPVTPRVVIVDDHAPFRSLARRLLVAGGLSVVGEAADGAGALAAVRALAPDVVLLDVQLPDLDGFAVAELLAGEPDAPVVVLVSSRALLDYGSRVAASTARGFIAKADLSSETLLHVIRGPGRPVPCSG</sequence>
<dbReference type="EMBL" id="FPBA01000015">
    <property type="protein sequence ID" value="SFT88784.1"/>
    <property type="molecule type" value="Genomic_DNA"/>
</dbReference>
<dbReference type="InterPro" id="IPR058245">
    <property type="entry name" value="NreC/VraR/RcsB-like_REC"/>
</dbReference>
<dbReference type="CDD" id="cd17535">
    <property type="entry name" value="REC_NarL-like"/>
    <property type="match status" value="1"/>
</dbReference>
<name>A0A1I7BNK3_9ACTN</name>
<evidence type="ECO:0000256" key="1">
    <source>
        <dbReference type="ARBA" id="ARBA00022553"/>
    </source>
</evidence>
<accession>A0A1I7BNK3</accession>
<dbReference type="STRING" id="1296565.SAMN05660657_03711"/>
<protein>
    <submittedName>
        <fullName evidence="4">Response regulator receiver domain-containing protein</fullName>
    </submittedName>
</protein>
<dbReference type="GO" id="GO:0000160">
    <property type="term" value="P:phosphorelay signal transduction system"/>
    <property type="evidence" value="ECO:0007669"/>
    <property type="project" value="InterPro"/>
</dbReference>
<evidence type="ECO:0000313" key="4">
    <source>
        <dbReference type="EMBL" id="SFT88784.1"/>
    </source>
</evidence>
<keyword evidence="1 2" id="KW-0597">Phosphoprotein</keyword>
<dbReference type="Proteomes" id="UP000199546">
    <property type="component" value="Unassembled WGS sequence"/>
</dbReference>